<accession>A0A6A5SRT8</accession>
<dbReference type="Proteomes" id="UP000800038">
    <property type="component" value="Unassembled WGS sequence"/>
</dbReference>
<dbReference type="EMBL" id="ML976034">
    <property type="protein sequence ID" value="KAF1942510.1"/>
    <property type="molecule type" value="Genomic_DNA"/>
</dbReference>
<evidence type="ECO:0000313" key="3">
    <source>
        <dbReference type="Proteomes" id="UP000800038"/>
    </source>
</evidence>
<protein>
    <submittedName>
        <fullName evidence="2">Uncharacterized protein</fullName>
    </submittedName>
</protein>
<keyword evidence="3" id="KW-1185">Reference proteome</keyword>
<sequence>MHNRQQAAASSLQPIARVAEVNNSLQPACDACLPRDVVLILSALDPTSAASAGHASRRTILHAMSRTSRCQRSAFLVRRHPCNQGKRCETMRELSAKSMAPAPALAELLSHGRLPPRVPSCVARDRLQGKPTLRCSSVPKSLRTPRLPCQTRAS</sequence>
<feature type="region of interest" description="Disordered" evidence="1">
    <location>
        <begin position="132"/>
        <end position="154"/>
    </location>
</feature>
<proteinExistence type="predicted"/>
<gene>
    <name evidence="2" type="ORF">EJ02DRAFT_165846</name>
</gene>
<evidence type="ECO:0000313" key="2">
    <source>
        <dbReference type="EMBL" id="KAF1942510.1"/>
    </source>
</evidence>
<organism evidence="2 3">
    <name type="scientific">Clathrospora elynae</name>
    <dbReference type="NCBI Taxonomy" id="706981"/>
    <lineage>
        <taxon>Eukaryota</taxon>
        <taxon>Fungi</taxon>
        <taxon>Dikarya</taxon>
        <taxon>Ascomycota</taxon>
        <taxon>Pezizomycotina</taxon>
        <taxon>Dothideomycetes</taxon>
        <taxon>Pleosporomycetidae</taxon>
        <taxon>Pleosporales</taxon>
        <taxon>Diademaceae</taxon>
        <taxon>Clathrospora</taxon>
    </lineage>
</organism>
<name>A0A6A5SRT8_9PLEO</name>
<reference evidence="2" key="1">
    <citation type="journal article" date="2020" name="Stud. Mycol.">
        <title>101 Dothideomycetes genomes: a test case for predicting lifestyles and emergence of pathogens.</title>
        <authorList>
            <person name="Haridas S."/>
            <person name="Albert R."/>
            <person name="Binder M."/>
            <person name="Bloem J."/>
            <person name="Labutti K."/>
            <person name="Salamov A."/>
            <person name="Andreopoulos B."/>
            <person name="Baker S."/>
            <person name="Barry K."/>
            <person name="Bills G."/>
            <person name="Bluhm B."/>
            <person name="Cannon C."/>
            <person name="Castanera R."/>
            <person name="Culley D."/>
            <person name="Daum C."/>
            <person name="Ezra D."/>
            <person name="Gonzalez J."/>
            <person name="Henrissat B."/>
            <person name="Kuo A."/>
            <person name="Liang C."/>
            <person name="Lipzen A."/>
            <person name="Lutzoni F."/>
            <person name="Magnuson J."/>
            <person name="Mondo S."/>
            <person name="Nolan M."/>
            <person name="Ohm R."/>
            <person name="Pangilinan J."/>
            <person name="Park H.-J."/>
            <person name="Ramirez L."/>
            <person name="Alfaro M."/>
            <person name="Sun H."/>
            <person name="Tritt A."/>
            <person name="Yoshinaga Y."/>
            <person name="Zwiers L.-H."/>
            <person name="Turgeon B."/>
            <person name="Goodwin S."/>
            <person name="Spatafora J."/>
            <person name="Crous P."/>
            <person name="Grigoriev I."/>
        </authorList>
    </citation>
    <scope>NUCLEOTIDE SEQUENCE</scope>
    <source>
        <strain evidence="2">CBS 161.51</strain>
    </source>
</reference>
<evidence type="ECO:0000256" key="1">
    <source>
        <dbReference type="SAM" id="MobiDB-lite"/>
    </source>
</evidence>
<dbReference type="AlphaFoldDB" id="A0A6A5SRT8"/>